<gene>
    <name evidence="1" type="ORF">C482_08566</name>
</gene>
<dbReference type="Proteomes" id="UP000011693">
    <property type="component" value="Unassembled WGS sequence"/>
</dbReference>
<accession>M0ARQ6</accession>
<dbReference type="AlphaFoldDB" id="M0ARQ6"/>
<sequence length="344" mass="39000">MDGNIEGEDGEYLKIYVTDNNTTEHDITIEIGSSEIVYHEQDGYPDDPAKRSDEGNEHVKQARRFARYYVYCERGYDTVPSRIHPERINAVRLAVAEMDLEEFEANFGDLYQQLKSHHDEDYERVVQLPADAQSEELVLYRKNVYLGLDPLETEFEKEARTLAERYGLDLTDRSPSDLTLGSLSPDELDSWSAYSDDLAAEATDAGVTLYDGLYIDGVSELHMAYLDHRGEEHVTTALEPEVEPDTRIELPPADPGTLEQFKAAVQFNLICQIRDCFIRMGLEPPKEYQVLGLGTFEAAEKYESVDFYPEYHMPEDGDVFLGDTQRSAFFGSKSVLGSLKSLLS</sequence>
<dbReference type="InterPro" id="IPR058264">
    <property type="entry name" value="DUF7958"/>
</dbReference>
<dbReference type="OrthoDB" id="180945at2157"/>
<keyword evidence="2" id="KW-1185">Reference proteome</keyword>
<dbReference type="EMBL" id="AOIN01000046">
    <property type="protein sequence ID" value="ELZ01235.1"/>
    <property type="molecule type" value="Genomic_DNA"/>
</dbReference>
<comment type="caution">
    <text evidence="1">The sequence shown here is derived from an EMBL/GenBank/DDBJ whole genome shotgun (WGS) entry which is preliminary data.</text>
</comment>
<evidence type="ECO:0000313" key="2">
    <source>
        <dbReference type="Proteomes" id="UP000011693"/>
    </source>
</evidence>
<dbReference type="PATRIC" id="fig|1227492.4.peg.1680"/>
<protein>
    <submittedName>
        <fullName evidence="1">Uncharacterized protein</fullName>
    </submittedName>
</protein>
<name>M0ARQ6_9EURY</name>
<dbReference type="Pfam" id="PF25858">
    <property type="entry name" value="DUF7958"/>
    <property type="match status" value="1"/>
</dbReference>
<dbReference type="STRING" id="1227492.C482_08566"/>
<proteinExistence type="predicted"/>
<organism evidence="1 2">
    <name type="scientific">Natrialba chahannaoensis JCM 10990</name>
    <dbReference type="NCBI Taxonomy" id="1227492"/>
    <lineage>
        <taxon>Archaea</taxon>
        <taxon>Methanobacteriati</taxon>
        <taxon>Methanobacteriota</taxon>
        <taxon>Stenosarchaea group</taxon>
        <taxon>Halobacteria</taxon>
        <taxon>Halobacteriales</taxon>
        <taxon>Natrialbaceae</taxon>
        <taxon>Natrialba</taxon>
    </lineage>
</organism>
<evidence type="ECO:0000313" key="1">
    <source>
        <dbReference type="EMBL" id="ELZ01235.1"/>
    </source>
</evidence>
<reference evidence="1 2" key="1">
    <citation type="journal article" date="2014" name="PLoS Genet.">
        <title>Phylogenetically driven sequencing of extremely halophilic archaea reveals strategies for static and dynamic osmo-response.</title>
        <authorList>
            <person name="Becker E.A."/>
            <person name="Seitzer P.M."/>
            <person name="Tritt A."/>
            <person name="Larsen D."/>
            <person name="Krusor M."/>
            <person name="Yao A.I."/>
            <person name="Wu D."/>
            <person name="Madern D."/>
            <person name="Eisen J.A."/>
            <person name="Darling A.E."/>
            <person name="Facciotti M.T."/>
        </authorList>
    </citation>
    <scope>NUCLEOTIDE SEQUENCE [LARGE SCALE GENOMIC DNA]</scope>
    <source>
        <strain evidence="1 2">JCM 10990</strain>
    </source>
</reference>
<dbReference type="RefSeq" id="WP_006167104.1">
    <property type="nucleotide sequence ID" value="NZ_AOIN01000046.1"/>
</dbReference>